<dbReference type="SUPFAM" id="SSF103473">
    <property type="entry name" value="MFS general substrate transporter"/>
    <property type="match status" value="1"/>
</dbReference>
<evidence type="ECO:0000313" key="8">
    <source>
        <dbReference type="EMBL" id="QKQ47665.1"/>
    </source>
</evidence>
<keyword evidence="3 6" id="KW-0812">Transmembrane</keyword>
<name>A0A6N0JKM5_ACHDE</name>
<dbReference type="CDD" id="cd17319">
    <property type="entry name" value="MFS_ExuT_GudP_like"/>
    <property type="match status" value="1"/>
</dbReference>
<evidence type="ECO:0000256" key="4">
    <source>
        <dbReference type="ARBA" id="ARBA00022989"/>
    </source>
</evidence>
<evidence type="ECO:0000259" key="7">
    <source>
        <dbReference type="PROSITE" id="PS50850"/>
    </source>
</evidence>
<dbReference type="RefSeq" id="WP_174716423.1">
    <property type="nucleotide sequence ID" value="NZ_CP054569.1"/>
</dbReference>
<feature type="transmembrane region" description="Helical" evidence="6">
    <location>
        <begin position="184"/>
        <end position="206"/>
    </location>
</feature>
<dbReference type="InterPro" id="IPR036259">
    <property type="entry name" value="MFS_trans_sf"/>
</dbReference>
<dbReference type="GO" id="GO:0022857">
    <property type="term" value="F:transmembrane transporter activity"/>
    <property type="evidence" value="ECO:0007669"/>
    <property type="project" value="InterPro"/>
</dbReference>
<keyword evidence="4 6" id="KW-1133">Transmembrane helix</keyword>
<feature type="transmembrane region" description="Helical" evidence="6">
    <location>
        <begin position="370"/>
        <end position="395"/>
    </location>
</feature>
<evidence type="ECO:0000256" key="6">
    <source>
        <dbReference type="SAM" id="Phobius"/>
    </source>
</evidence>
<reference evidence="8 9" key="1">
    <citation type="submission" date="2020-05" db="EMBL/GenBank/DDBJ databases">
        <title>FDA dAtabase for Regulatory Grade micrObial Sequences (FDA-ARGOS): Supporting development and validation of Infectious Disease Dx tests.</title>
        <authorList>
            <person name="Sproer C."/>
            <person name="Gronow S."/>
            <person name="Severitt S."/>
            <person name="Schroder I."/>
            <person name="Tallon L."/>
            <person name="Sadzewicz L."/>
            <person name="Zhao X."/>
            <person name="Vavikolanu K."/>
            <person name="Mehta A."/>
            <person name="Aluvathingal J."/>
            <person name="Nadendla S."/>
            <person name="Myers T."/>
            <person name="Yan Y."/>
            <person name="Sichtig H."/>
        </authorList>
    </citation>
    <scope>NUCLEOTIDE SEQUENCE [LARGE SCALE GENOMIC DNA]</scope>
    <source>
        <strain evidence="8 9">FDAARGOS_787</strain>
    </source>
</reference>
<accession>A0A6N0JKM5</accession>
<feature type="transmembrane region" description="Helical" evidence="6">
    <location>
        <begin position="250"/>
        <end position="271"/>
    </location>
</feature>
<feature type="transmembrane region" description="Helical" evidence="6">
    <location>
        <begin position="341"/>
        <end position="363"/>
    </location>
</feature>
<feature type="transmembrane region" description="Helical" evidence="6">
    <location>
        <begin position="21"/>
        <end position="39"/>
    </location>
</feature>
<dbReference type="EMBL" id="CP054569">
    <property type="protein sequence ID" value="QKQ47665.1"/>
    <property type="molecule type" value="Genomic_DNA"/>
</dbReference>
<feature type="transmembrane region" description="Helical" evidence="6">
    <location>
        <begin position="59"/>
        <end position="84"/>
    </location>
</feature>
<dbReference type="Proteomes" id="UP000509782">
    <property type="component" value="Chromosome"/>
</dbReference>
<feature type="transmembrane region" description="Helical" evidence="6">
    <location>
        <begin position="116"/>
        <end position="137"/>
    </location>
</feature>
<feature type="transmembrane region" description="Helical" evidence="6">
    <location>
        <begin position="91"/>
        <end position="110"/>
    </location>
</feature>
<protein>
    <submittedName>
        <fullName evidence="8">MFS transporter</fullName>
    </submittedName>
</protein>
<dbReference type="InterPro" id="IPR020846">
    <property type="entry name" value="MFS_dom"/>
</dbReference>
<dbReference type="PANTHER" id="PTHR43791">
    <property type="entry name" value="PERMEASE-RELATED"/>
    <property type="match status" value="1"/>
</dbReference>
<dbReference type="Pfam" id="PF07690">
    <property type="entry name" value="MFS_1"/>
    <property type="match status" value="1"/>
</dbReference>
<evidence type="ECO:0000313" key="9">
    <source>
        <dbReference type="Proteomes" id="UP000509782"/>
    </source>
</evidence>
<comment type="subcellular location">
    <subcellularLocation>
        <location evidence="1">Membrane</location>
        <topology evidence="1">Multi-pass membrane protein</topology>
    </subcellularLocation>
</comment>
<evidence type="ECO:0000256" key="3">
    <source>
        <dbReference type="ARBA" id="ARBA00022692"/>
    </source>
</evidence>
<keyword evidence="2" id="KW-0813">Transport</keyword>
<dbReference type="AlphaFoldDB" id="A0A6N0JKM5"/>
<sequence>MSISSHAGYAPRSEEVIYSKVMWRLLPFLFLCYLCAYLDRVNVSFAKLQMLNDLGMSEAVYGLGAGIFFVGYLMFEVPSNLILLRVGARRWIARIMVTWGLISAAMMFVTTPTSFYVMRFLLGVAEAGFIPAILLYLTYWFPSSQRSKVTALFLTGIPMSGVVGGPLSGWIMSSMGGAHGLAGWQWLFLLEGIPTVLIGVAAFFFLDDRVADAKWLSEQEKALIERNLREDGAGQNKLHTLRDGLLSPRILLLSAIYFCFTMGLYGVSFWLPSLVKAAGVSDTMDIGLLSALPYAAATLAMILVGQSSDSRGERRWHLAVPGVIGAIALCLSVRYANNTVLAMIALTAGTMGVMTTISQFWAVPPAILGGAAAAAGIALANSVGSISGVISPYLIGWMQTTTGSTGGGIVGIAASMVLGSLLTFLVPAKDVNTAPAARS</sequence>
<dbReference type="PANTHER" id="PTHR43791:SF36">
    <property type="entry name" value="TRANSPORTER, PUTATIVE (AFU_ORTHOLOGUE AFUA_6G08340)-RELATED"/>
    <property type="match status" value="1"/>
</dbReference>
<feature type="transmembrane region" description="Helical" evidence="6">
    <location>
        <begin position="407"/>
        <end position="428"/>
    </location>
</feature>
<evidence type="ECO:0000256" key="5">
    <source>
        <dbReference type="ARBA" id="ARBA00023136"/>
    </source>
</evidence>
<dbReference type="PROSITE" id="PS50850">
    <property type="entry name" value="MFS"/>
    <property type="match status" value="1"/>
</dbReference>
<feature type="transmembrane region" description="Helical" evidence="6">
    <location>
        <begin position="149"/>
        <end position="172"/>
    </location>
</feature>
<proteinExistence type="predicted"/>
<dbReference type="GO" id="GO:0005886">
    <property type="term" value="C:plasma membrane"/>
    <property type="evidence" value="ECO:0007669"/>
    <property type="project" value="TreeGrafter"/>
</dbReference>
<dbReference type="InterPro" id="IPR011701">
    <property type="entry name" value="MFS"/>
</dbReference>
<gene>
    <name evidence="8" type="ORF">FOC81_13580</name>
</gene>
<evidence type="ECO:0000256" key="1">
    <source>
        <dbReference type="ARBA" id="ARBA00004141"/>
    </source>
</evidence>
<dbReference type="Gene3D" id="1.20.1250.20">
    <property type="entry name" value="MFS general substrate transporter like domains"/>
    <property type="match status" value="2"/>
</dbReference>
<dbReference type="FunFam" id="1.20.1250.20:FF:000018">
    <property type="entry name" value="MFS transporter permease"/>
    <property type="match status" value="1"/>
</dbReference>
<feature type="transmembrane region" description="Helical" evidence="6">
    <location>
        <begin position="286"/>
        <end position="304"/>
    </location>
</feature>
<keyword evidence="5 6" id="KW-0472">Membrane</keyword>
<organism evidence="8 9">
    <name type="scientific">Achromobacter denitrificans</name>
    <name type="common">Alcaligenes denitrificans</name>
    <dbReference type="NCBI Taxonomy" id="32002"/>
    <lineage>
        <taxon>Bacteria</taxon>
        <taxon>Pseudomonadati</taxon>
        <taxon>Pseudomonadota</taxon>
        <taxon>Betaproteobacteria</taxon>
        <taxon>Burkholderiales</taxon>
        <taxon>Alcaligenaceae</taxon>
        <taxon>Achromobacter</taxon>
    </lineage>
</organism>
<feature type="domain" description="Major facilitator superfamily (MFS) profile" evidence="7">
    <location>
        <begin position="25"/>
        <end position="431"/>
    </location>
</feature>
<evidence type="ECO:0000256" key="2">
    <source>
        <dbReference type="ARBA" id="ARBA00022448"/>
    </source>
</evidence>